<dbReference type="Gene3D" id="3.10.450.50">
    <property type="match status" value="1"/>
</dbReference>
<name>A0A5C7XJ04_9MYCO</name>
<dbReference type="Proteomes" id="UP000321797">
    <property type="component" value="Unassembled WGS sequence"/>
</dbReference>
<dbReference type="RefSeq" id="WP_276763382.1">
    <property type="nucleotide sequence ID" value="NZ_SSGD01000168.1"/>
</dbReference>
<accession>A0A5C7XJ04</accession>
<sequence length="170" mass="18841">MSDFPPVSAQGALPAEDRITAVDFVNRVNWLFEVWDVEAMVASFLPDSTTHHFEGTVEGHDGLRAFFRDDYPYLVPGVARHATNHIVDPDGPDGVVVRYHNLLVRYGSPDGAPGVLPGPGVIKERGGLPGIWIYSPMLDRLRRTPQGWRIFERYVGHSVIDARLSGPTPQ</sequence>
<organism evidence="2 3">
    <name type="scientific">Mycolicibacter arupensis</name>
    <dbReference type="NCBI Taxonomy" id="342002"/>
    <lineage>
        <taxon>Bacteria</taxon>
        <taxon>Bacillati</taxon>
        <taxon>Actinomycetota</taxon>
        <taxon>Actinomycetes</taxon>
        <taxon>Mycobacteriales</taxon>
        <taxon>Mycobacteriaceae</taxon>
        <taxon>Mycolicibacter</taxon>
    </lineage>
</organism>
<dbReference type="SUPFAM" id="SSF54427">
    <property type="entry name" value="NTF2-like"/>
    <property type="match status" value="1"/>
</dbReference>
<gene>
    <name evidence="2" type="ORF">E6Q54_22370</name>
</gene>
<evidence type="ECO:0000313" key="3">
    <source>
        <dbReference type="Proteomes" id="UP000321797"/>
    </source>
</evidence>
<dbReference type="Pfam" id="PF13577">
    <property type="entry name" value="SnoaL_4"/>
    <property type="match status" value="1"/>
</dbReference>
<comment type="caution">
    <text evidence="2">The sequence shown here is derived from an EMBL/GenBank/DDBJ whole genome shotgun (WGS) entry which is preliminary data.</text>
</comment>
<proteinExistence type="predicted"/>
<dbReference type="EMBL" id="SSGD01000168">
    <property type="protein sequence ID" value="TXI49385.1"/>
    <property type="molecule type" value="Genomic_DNA"/>
</dbReference>
<protein>
    <submittedName>
        <fullName evidence="2">Nuclear transport factor 2 family protein</fullName>
    </submittedName>
</protein>
<dbReference type="AlphaFoldDB" id="A0A5C7XJ04"/>
<reference evidence="2 3" key="1">
    <citation type="submission" date="2018-09" db="EMBL/GenBank/DDBJ databases">
        <title>Metagenome Assembled Genomes from an Advanced Water Purification Facility.</title>
        <authorList>
            <person name="Stamps B.W."/>
            <person name="Spear J.R."/>
        </authorList>
    </citation>
    <scope>NUCLEOTIDE SEQUENCE [LARGE SCALE GENOMIC DNA]</scope>
    <source>
        <strain evidence="2">Bin_29_2</strain>
    </source>
</reference>
<dbReference type="InterPro" id="IPR032710">
    <property type="entry name" value="NTF2-like_dom_sf"/>
</dbReference>
<dbReference type="InterPro" id="IPR037401">
    <property type="entry name" value="SnoaL-like"/>
</dbReference>
<evidence type="ECO:0000313" key="2">
    <source>
        <dbReference type="EMBL" id="TXI49385.1"/>
    </source>
</evidence>
<feature type="domain" description="SnoaL-like" evidence="1">
    <location>
        <begin position="16"/>
        <end position="153"/>
    </location>
</feature>
<evidence type="ECO:0000259" key="1">
    <source>
        <dbReference type="Pfam" id="PF13577"/>
    </source>
</evidence>